<dbReference type="InterPro" id="IPR050443">
    <property type="entry name" value="RbsD/FucU_mutarotase"/>
</dbReference>
<dbReference type="InterPro" id="IPR023750">
    <property type="entry name" value="RbsD-like_sf"/>
</dbReference>
<evidence type="ECO:0000313" key="5">
    <source>
        <dbReference type="Proteomes" id="UP000290759"/>
    </source>
</evidence>
<name>A0A4Q2UAN7_9HYPH</name>
<dbReference type="PANTHER" id="PTHR31690">
    <property type="entry name" value="FUCOSE MUTAROTASE"/>
    <property type="match status" value="1"/>
</dbReference>
<evidence type="ECO:0000256" key="2">
    <source>
        <dbReference type="ARBA" id="ARBA00023235"/>
    </source>
</evidence>
<keyword evidence="2" id="KW-0413">Isomerase</keyword>
<evidence type="ECO:0000313" key="4">
    <source>
        <dbReference type="EMBL" id="RYC33632.1"/>
    </source>
</evidence>
<dbReference type="AlphaFoldDB" id="A0A4Q2UAN7"/>
<dbReference type="OrthoDB" id="7947972at2"/>
<dbReference type="InterPro" id="IPR007721">
    <property type="entry name" value="RbsD_FucU"/>
</dbReference>
<comment type="catalytic activity">
    <reaction evidence="1">
        <text>beta-D-ribopyranose = beta-D-ribofuranose</text>
        <dbReference type="Rhea" id="RHEA:25432"/>
        <dbReference type="ChEBI" id="CHEBI:27476"/>
        <dbReference type="ChEBI" id="CHEBI:47002"/>
        <dbReference type="EC" id="5.4.99.62"/>
    </reaction>
</comment>
<reference evidence="4 5" key="2">
    <citation type="submission" date="2019-02" db="EMBL/GenBank/DDBJ databases">
        <title>'Lichenibacterium ramalinii' gen. nov. sp. nov., 'Lichenibacterium minor' gen. nov. sp. nov.</title>
        <authorList>
            <person name="Pankratov T."/>
        </authorList>
    </citation>
    <scope>NUCLEOTIDE SEQUENCE [LARGE SCALE GENOMIC DNA]</scope>
    <source>
        <strain evidence="4 5">RmlP026</strain>
    </source>
</reference>
<dbReference type="PANTHER" id="PTHR31690:SF4">
    <property type="entry name" value="FUCOSE MUTAROTASE"/>
    <property type="match status" value="1"/>
</dbReference>
<keyword evidence="5" id="KW-1185">Reference proteome</keyword>
<comment type="caution">
    <text evidence="4">The sequence shown here is derived from an EMBL/GenBank/DDBJ whole genome shotgun (WGS) entry which is preliminary data.</text>
</comment>
<evidence type="ECO:0000256" key="3">
    <source>
        <dbReference type="ARBA" id="ARBA00036324"/>
    </source>
</evidence>
<dbReference type="Gene3D" id="3.40.1650.10">
    <property type="entry name" value="RbsD-like domain"/>
    <property type="match status" value="1"/>
</dbReference>
<protein>
    <submittedName>
        <fullName evidence="4">Ribose ABC transporter</fullName>
    </submittedName>
</protein>
<gene>
    <name evidence="4" type="ORF">D3273_04005</name>
</gene>
<dbReference type="SUPFAM" id="SSF102546">
    <property type="entry name" value="RbsD-like"/>
    <property type="match status" value="1"/>
</dbReference>
<dbReference type="GO" id="GO:0062193">
    <property type="term" value="F:D-ribose pyranase activity"/>
    <property type="evidence" value="ECO:0007669"/>
    <property type="project" value="UniProtKB-EC"/>
</dbReference>
<proteinExistence type="predicted"/>
<dbReference type="Pfam" id="PF05025">
    <property type="entry name" value="RbsD_FucU"/>
    <property type="match status" value="1"/>
</dbReference>
<sequence>MLRSIDPLLNGMPLSILDDSDHSSDIVIAAANFPAIDVARRHVELTGGPADRVLEALLSVLPFDDLVEAPSALMVARSEAEPMYTDFGRFIEATEGLSVKVERVDPDALMARARAEDSEISSGDRRPYDNLILRKGALRHESGAA</sequence>
<dbReference type="GO" id="GO:0006004">
    <property type="term" value="P:fucose metabolic process"/>
    <property type="evidence" value="ECO:0007669"/>
    <property type="project" value="TreeGrafter"/>
</dbReference>
<dbReference type="GO" id="GO:0042806">
    <property type="term" value="F:fucose binding"/>
    <property type="evidence" value="ECO:0007669"/>
    <property type="project" value="TreeGrafter"/>
</dbReference>
<dbReference type="RefSeq" id="WP_129223705.1">
    <property type="nucleotide sequence ID" value="NZ_QYBB01000002.1"/>
</dbReference>
<comment type="catalytic activity">
    <reaction evidence="3">
        <text>alpha-L-fucose = beta-L-fucose</text>
        <dbReference type="Rhea" id="RHEA:25580"/>
        <dbReference type="ChEBI" id="CHEBI:42548"/>
        <dbReference type="ChEBI" id="CHEBI:42589"/>
        <dbReference type="EC" id="5.1.3.29"/>
    </reaction>
</comment>
<dbReference type="EMBL" id="QYBB01000002">
    <property type="protein sequence ID" value="RYC33632.1"/>
    <property type="molecule type" value="Genomic_DNA"/>
</dbReference>
<evidence type="ECO:0000256" key="1">
    <source>
        <dbReference type="ARBA" id="ARBA00000223"/>
    </source>
</evidence>
<dbReference type="GO" id="GO:0036373">
    <property type="term" value="F:L-fucose mutarotase activity"/>
    <property type="evidence" value="ECO:0007669"/>
    <property type="project" value="UniProtKB-EC"/>
</dbReference>
<accession>A0A4Q2UAN7</accession>
<reference evidence="4 5" key="1">
    <citation type="submission" date="2018-12" db="EMBL/GenBank/DDBJ databases">
        <authorList>
            <person name="Grouzdev D.S."/>
            <person name="Krutkina M.S."/>
        </authorList>
    </citation>
    <scope>NUCLEOTIDE SEQUENCE [LARGE SCALE GENOMIC DNA]</scope>
    <source>
        <strain evidence="4 5">RmlP026</strain>
    </source>
</reference>
<organism evidence="4 5">
    <name type="scientific">Lichenibacterium minor</name>
    <dbReference type="NCBI Taxonomy" id="2316528"/>
    <lineage>
        <taxon>Bacteria</taxon>
        <taxon>Pseudomonadati</taxon>
        <taxon>Pseudomonadota</taxon>
        <taxon>Alphaproteobacteria</taxon>
        <taxon>Hyphomicrobiales</taxon>
        <taxon>Lichenihabitantaceae</taxon>
        <taxon>Lichenibacterium</taxon>
    </lineage>
</organism>
<dbReference type="Proteomes" id="UP000290759">
    <property type="component" value="Unassembled WGS sequence"/>
</dbReference>